<proteinExistence type="predicted"/>
<accession>A0A1M7NBR6</accession>
<protein>
    <submittedName>
        <fullName evidence="1">Uncharacterized protein</fullName>
    </submittedName>
</protein>
<organism evidence="1 2">
    <name type="scientific">Anaerosporobacter mobilis DSM 15930</name>
    <dbReference type="NCBI Taxonomy" id="1120996"/>
    <lineage>
        <taxon>Bacteria</taxon>
        <taxon>Bacillati</taxon>
        <taxon>Bacillota</taxon>
        <taxon>Clostridia</taxon>
        <taxon>Lachnospirales</taxon>
        <taxon>Lachnospiraceae</taxon>
        <taxon>Anaerosporobacter</taxon>
    </lineage>
</organism>
<evidence type="ECO:0000313" key="1">
    <source>
        <dbReference type="EMBL" id="SHN00654.1"/>
    </source>
</evidence>
<name>A0A1M7NBR6_9FIRM</name>
<dbReference type="Proteomes" id="UP000184038">
    <property type="component" value="Unassembled WGS sequence"/>
</dbReference>
<dbReference type="AlphaFoldDB" id="A0A1M7NBR6"/>
<reference evidence="1 2" key="1">
    <citation type="submission" date="2016-11" db="EMBL/GenBank/DDBJ databases">
        <authorList>
            <person name="Jaros S."/>
            <person name="Januszkiewicz K."/>
            <person name="Wedrychowicz H."/>
        </authorList>
    </citation>
    <scope>NUCLEOTIDE SEQUENCE [LARGE SCALE GENOMIC DNA]</scope>
    <source>
        <strain evidence="1 2">DSM 15930</strain>
    </source>
</reference>
<sequence length="166" mass="19583">MKVKYVTEKETDITEDAEFRMYFLNNLASSLTKSSFMDESIPYASIEEIRNADKLDDWHKMLYCTLYYEGAIKHLAKVFSILNAVTNDYYIMSPIPDTADDKMNFMMDLESHYHFTDLPTTINLVPATIIRKQKNREEKLEEDDFKPKTHRSDGIQIIKTDFTDYY</sequence>
<dbReference type="EMBL" id="FRCP01000026">
    <property type="protein sequence ID" value="SHN00654.1"/>
    <property type="molecule type" value="Genomic_DNA"/>
</dbReference>
<dbReference type="RefSeq" id="WP_073291351.1">
    <property type="nucleotide sequence ID" value="NZ_FRCP01000026.1"/>
</dbReference>
<evidence type="ECO:0000313" key="2">
    <source>
        <dbReference type="Proteomes" id="UP000184038"/>
    </source>
</evidence>
<gene>
    <name evidence="1" type="ORF">SAMN02746066_04344</name>
</gene>
<keyword evidence="2" id="KW-1185">Reference proteome</keyword>